<dbReference type="AlphaFoldDB" id="A0A1B6GG80"/>
<dbReference type="Pfam" id="PF00930">
    <property type="entry name" value="DPPIV_N"/>
    <property type="match status" value="1"/>
</dbReference>
<evidence type="ECO:0000256" key="2">
    <source>
        <dbReference type="ARBA" id="ARBA00023180"/>
    </source>
</evidence>
<dbReference type="GO" id="GO:0005886">
    <property type="term" value="C:plasma membrane"/>
    <property type="evidence" value="ECO:0007669"/>
    <property type="project" value="TreeGrafter"/>
</dbReference>
<feature type="domain" description="Peptidase S9 prolyl oligopeptidase catalytic" evidence="4">
    <location>
        <begin position="563"/>
        <end position="764"/>
    </location>
</feature>
<evidence type="ECO:0000259" key="5">
    <source>
        <dbReference type="Pfam" id="PF00930"/>
    </source>
</evidence>
<evidence type="ECO:0000256" key="3">
    <source>
        <dbReference type="ARBA" id="ARBA00072929"/>
    </source>
</evidence>
<keyword evidence="2" id="KW-0325">Glycoprotein</keyword>
<name>A0A1B6GG80_9HEMI</name>
<evidence type="ECO:0000256" key="1">
    <source>
        <dbReference type="ARBA" id="ARBA00010036"/>
    </source>
</evidence>
<sequence>ITACVTQLSTYCEVMVVKAVLCVCTYLAVSSLVTVSSEKKYPISFEDALLHPFSPEAFNGTWISSNEYIYEDDSNLYKTNVETGVTSILLNRTLIETFNLTDVLVSADGKWVAIEHDKQSIFRHSRTSLYTIINLETEEQYVLAEGRRIQLIAWAPVGSGLVFVADNDIYYQSEKDRLLNTTHRITTSSKDIFNGVADWVYEEEVLGDTKALWFSPDGSKLVFATMNDVNVRNVTFWKYGDPNIWTYKNLVSSQYVQEVVIKYPKVGTRNPVAYLNYVDLASENFEPVIFKAPENLITSDNILGAVSWANNTHFSVMWMERLQTTAYIELCSVDVDSACDVVYAHHEDNGWLDIVEPVWVNSTAFLTVLPHDQGGQLGNYRQLSLVQDGKDVPLTSGPSVVTAIRCYDKQDNTVYYSSTVNGDSAKRHVYKMNLNNPEKKECFSCLVQEDCAFGTASFSKSCANMLLTCRGPSVPQYHIYNKNGTLIKHLSNNSRLSELLTRVELPTKQDLTVPIGGGFTARVRMLLPPNIDTSGRTKYPMLFSVYAGPDFNKISDAWAIPGWDDYLVTKRRVVLVYLDVRGSGLRGDKLKFAVYHKLGGPEIEDIITVAQYLQHKFPYIDSLRTAIWGWSYGGFATAMTLAKDRLNVFRCGISVAPVTNWIYYDTVYTERYMGLPTNDSNLAGYMASDVSAHVDNFRHKLFYLIHGNADDNVHYQQSMMLSRALELADILFFQQSYPDETHGLSHVHRHLYHSMDKFWTRCFHLNSSDYLDPGLALDLSVDYSDTYSE</sequence>
<dbReference type="GO" id="GO:0008236">
    <property type="term" value="F:serine-type peptidase activity"/>
    <property type="evidence" value="ECO:0007669"/>
    <property type="project" value="InterPro"/>
</dbReference>
<dbReference type="GO" id="GO:0006508">
    <property type="term" value="P:proteolysis"/>
    <property type="evidence" value="ECO:0007669"/>
    <property type="project" value="InterPro"/>
</dbReference>
<dbReference type="SUPFAM" id="SSF53474">
    <property type="entry name" value="alpha/beta-Hydrolases"/>
    <property type="match status" value="1"/>
</dbReference>
<protein>
    <recommendedName>
        <fullName evidence="3">Venom dipeptidyl peptidase 4</fullName>
    </recommendedName>
</protein>
<dbReference type="SUPFAM" id="SSF82171">
    <property type="entry name" value="DPP6 N-terminal domain-like"/>
    <property type="match status" value="1"/>
</dbReference>
<dbReference type="PANTHER" id="PTHR11731:SF154">
    <property type="entry name" value="VENOM DIPEPTIDYL PEPTIDASE 4-LIKE PROTEIN"/>
    <property type="match status" value="1"/>
</dbReference>
<evidence type="ECO:0000259" key="4">
    <source>
        <dbReference type="Pfam" id="PF00326"/>
    </source>
</evidence>
<feature type="domain" description="Dipeptidylpeptidase IV N-terminal" evidence="5">
    <location>
        <begin position="106"/>
        <end position="475"/>
    </location>
</feature>
<dbReference type="Pfam" id="PF00326">
    <property type="entry name" value="Peptidase_S9"/>
    <property type="match status" value="1"/>
</dbReference>
<dbReference type="Gene3D" id="3.40.50.1820">
    <property type="entry name" value="alpha/beta hydrolase"/>
    <property type="match status" value="1"/>
</dbReference>
<dbReference type="InterPro" id="IPR002469">
    <property type="entry name" value="Peptidase_S9B_N"/>
</dbReference>
<dbReference type="PANTHER" id="PTHR11731">
    <property type="entry name" value="PROTEASE FAMILY S9B,C DIPEPTIDYL-PEPTIDASE IV-RELATED"/>
    <property type="match status" value="1"/>
</dbReference>
<dbReference type="GO" id="GO:0008239">
    <property type="term" value="F:dipeptidyl-peptidase activity"/>
    <property type="evidence" value="ECO:0007669"/>
    <property type="project" value="TreeGrafter"/>
</dbReference>
<dbReference type="Gene3D" id="2.140.10.30">
    <property type="entry name" value="Dipeptidylpeptidase IV, N-terminal domain"/>
    <property type="match status" value="1"/>
</dbReference>
<dbReference type="InterPro" id="IPR029058">
    <property type="entry name" value="AB_hydrolase_fold"/>
</dbReference>
<feature type="non-terminal residue" evidence="7">
    <location>
        <position position="1"/>
    </location>
</feature>
<dbReference type="InterPro" id="IPR050278">
    <property type="entry name" value="Serine_Prot_S9B/DPPIV"/>
</dbReference>
<dbReference type="EMBL" id="GECZ01008349">
    <property type="protein sequence ID" value="JAS61420.1"/>
    <property type="molecule type" value="Transcribed_RNA"/>
</dbReference>
<comment type="similarity">
    <text evidence="1">Belongs to the peptidase S9B family. DPPIV subfamily.</text>
</comment>
<organism evidence="7">
    <name type="scientific">Cuerna arida</name>
    <dbReference type="NCBI Taxonomy" id="1464854"/>
    <lineage>
        <taxon>Eukaryota</taxon>
        <taxon>Metazoa</taxon>
        <taxon>Ecdysozoa</taxon>
        <taxon>Arthropoda</taxon>
        <taxon>Hexapoda</taxon>
        <taxon>Insecta</taxon>
        <taxon>Pterygota</taxon>
        <taxon>Neoptera</taxon>
        <taxon>Paraneoptera</taxon>
        <taxon>Hemiptera</taxon>
        <taxon>Auchenorrhyncha</taxon>
        <taxon>Membracoidea</taxon>
        <taxon>Cicadellidae</taxon>
        <taxon>Cicadellinae</taxon>
        <taxon>Proconiini</taxon>
        <taxon>Cuerna</taxon>
    </lineage>
</organism>
<evidence type="ECO:0000313" key="7">
    <source>
        <dbReference type="EMBL" id="JAS61420.1"/>
    </source>
</evidence>
<dbReference type="InterPro" id="IPR001375">
    <property type="entry name" value="Peptidase_S9_cat"/>
</dbReference>
<dbReference type="EMBL" id="GECZ01013355">
    <property type="protein sequence ID" value="JAS56414.1"/>
    <property type="molecule type" value="Transcribed_RNA"/>
</dbReference>
<evidence type="ECO:0000313" key="6">
    <source>
        <dbReference type="EMBL" id="JAS56414.1"/>
    </source>
</evidence>
<dbReference type="FunFam" id="3.40.50.1820:FF:000003">
    <property type="entry name" value="Dipeptidyl peptidase 4"/>
    <property type="match status" value="1"/>
</dbReference>
<accession>A0A1B6GG80</accession>
<gene>
    <name evidence="6" type="ORF">g.34849</name>
    <name evidence="7" type="ORF">g.34852</name>
</gene>
<proteinExistence type="inferred from homology"/>
<reference evidence="7" key="1">
    <citation type="submission" date="2015-11" db="EMBL/GenBank/DDBJ databases">
        <title>De novo transcriptome assembly of four potential Pierce s Disease insect vectors from Arizona vineyards.</title>
        <authorList>
            <person name="Tassone E.E."/>
        </authorList>
    </citation>
    <scope>NUCLEOTIDE SEQUENCE</scope>
</reference>